<reference evidence="1" key="1">
    <citation type="submission" date="2020-09" db="EMBL/GenBank/DDBJ databases">
        <title>Emerging polyconal dissemination of OXA-244-producing E. coli in France.</title>
        <authorList>
            <person name="Emeraud C."/>
            <person name="Girlich D."/>
            <person name="Bonnin R.A."/>
            <person name="Jousset A.B."/>
            <person name="Naas T."/>
            <person name="Dortet L."/>
        </authorList>
    </citation>
    <scope>NUCLEOTIDE SEQUENCE</scope>
    <source>
        <strain evidence="1">225E3</strain>
    </source>
</reference>
<dbReference type="InterPro" id="IPR001036">
    <property type="entry name" value="Acrflvin-R"/>
</dbReference>
<comment type="caution">
    <text evidence="1">The sequence shown here is derived from an EMBL/GenBank/DDBJ whole genome shotgun (WGS) entry which is preliminary data.</text>
</comment>
<gene>
    <name evidence="1" type="ORF">IH772_31115</name>
</gene>
<dbReference type="RefSeq" id="WP_192525672.1">
    <property type="nucleotide sequence ID" value="NZ_JACZOI010000932.1"/>
</dbReference>
<dbReference type="Pfam" id="PF00873">
    <property type="entry name" value="ACR_tran"/>
    <property type="match status" value="1"/>
</dbReference>
<feature type="non-terminal residue" evidence="1">
    <location>
        <position position="1"/>
    </location>
</feature>
<proteinExistence type="predicted"/>
<organism evidence="1 2">
    <name type="scientific">Escherichia coli</name>
    <dbReference type="NCBI Taxonomy" id="562"/>
    <lineage>
        <taxon>Bacteria</taxon>
        <taxon>Pseudomonadati</taxon>
        <taxon>Pseudomonadota</taxon>
        <taxon>Gammaproteobacteria</taxon>
        <taxon>Enterobacterales</taxon>
        <taxon>Enterobacteriaceae</taxon>
        <taxon>Escherichia</taxon>
    </lineage>
</organism>
<dbReference type="Proteomes" id="UP000640866">
    <property type="component" value="Unassembled WGS sequence"/>
</dbReference>
<accession>A0AAP1RC50</accession>
<dbReference type="Gene3D" id="3.30.70.1320">
    <property type="entry name" value="Multidrug efflux transporter AcrB pore domain like"/>
    <property type="match status" value="1"/>
</dbReference>
<evidence type="ECO:0000313" key="1">
    <source>
        <dbReference type="EMBL" id="MBE0981491.1"/>
    </source>
</evidence>
<protein>
    <submittedName>
        <fullName evidence="1">Efflux RND transporter permease subunit</fullName>
    </submittedName>
</protein>
<dbReference type="EMBL" id="JACZOI010000932">
    <property type="protein sequence ID" value="MBE0981491.1"/>
    <property type="molecule type" value="Genomic_DNA"/>
</dbReference>
<dbReference type="GO" id="GO:0016020">
    <property type="term" value="C:membrane"/>
    <property type="evidence" value="ECO:0007669"/>
    <property type="project" value="InterPro"/>
</dbReference>
<evidence type="ECO:0000313" key="2">
    <source>
        <dbReference type="Proteomes" id="UP000640866"/>
    </source>
</evidence>
<dbReference type="GO" id="GO:0022857">
    <property type="term" value="F:transmembrane transporter activity"/>
    <property type="evidence" value="ECO:0007669"/>
    <property type="project" value="InterPro"/>
</dbReference>
<dbReference type="SUPFAM" id="SSF82693">
    <property type="entry name" value="Multidrug efflux transporter AcrB pore domain, PN1, PN2, PC1 and PC2 subdomains"/>
    <property type="match status" value="1"/>
</dbReference>
<sequence>SDTTALGDYAARNINNELRRLPGVGKLQFFSSEAAMRVWIDPQKLVGFGL</sequence>
<dbReference type="AlphaFoldDB" id="A0AAP1RC50"/>
<feature type="non-terminal residue" evidence="1">
    <location>
        <position position="50"/>
    </location>
</feature>
<name>A0AAP1RC50_ECOLX</name>